<reference evidence="5" key="1">
    <citation type="journal article" date="2019" name="Int. J. Syst. Evol. Microbiol.">
        <title>The Global Catalogue of Microorganisms (GCM) 10K type strain sequencing project: providing services to taxonomists for standard genome sequencing and annotation.</title>
        <authorList>
            <consortium name="The Broad Institute Genomics Platform"/>
            <consortium name="The Broad Institute Genome Sequencing Center for Infectious Disease"/>
            <person name="Wu L."/>
            <person name="Ma J."/>
        </authorList>
    </citation>
    <scope>NUCLEOTIDE SEQUENCE [LARGE SCALE GENOMIC DNA]</scope>
    <source>
        <strain evidence="5">JCM 17440</strain>
    </source>
</reference>
<dbReference type="RefSeq" id="WP_344887696.1">
    <property type="nucleotide sequence ID" value="NZ_BAABAS010000001.1"/>
</dbReference>
<dbReference type="PROSITE" id="PS51257">
    <property type="entry name" value="PROKAR_LIPOPROTEIN"/>
    <property type="match status" value="1"/>
</dbReference>
<dbReference type="InterPro" id="IPR058636">
    <property type="entry name" value="Beta-barrel_YknX"/>
</dbReference>
<sequence>MPSRPHGKRPVRKRYVAVLVAGAMLAGGLSACGGGGGDGKIRLGSVQRGDVAEVVEAPATVSARATAVRRAPAEGTIKHLDVADGDEVREGDVLATISAPEARERLAQAREADRAASAGAGGLPAGLNVSGYQRSADRTAREGFAAARAVALKIADLRQRALVLAGITRAEAEYRTAAAAARTAVTRLNAGIGSLGATLSSITAAQRVQTRAAVRAAERTVRALTIKAPFDGVVGLGGPASGAGGGLGDLVDQLPQGAQSQGGLAGLNLGNLGGGAAKDASAIATGAPVASGDAVVTVTDVSKLSLSADVDETDVLQVKKGVQADVEFDAVQGGSYKAEVTGIGVTPKQSNGGGVTYKVTLTLGQGALSGGGIAPRPKPGMSAVVYLRVRDVQNVLAVPSSAIVSSGRESVVWVVSGGHAQRRVVGLGAQGDTSVEVTRGLQEGERIVVRGADSVKQGQELNS</sequence>
<evidence type="ECO:0000313" key="4">
    <source>
        <dbReference type="EMBL" id="GAA4223554.1"/>
    </source>
</evidence>
<gene>
    <name evidence="4" type="ORF">GCM10022254_00900</name>
</gene>
<comment type="caution">
    <text evidence="4">The sequence shown here is derived from an EMBL/GenBank/DDBJ whole genome shotgun (WGS) entry which is preliminary data.</text>
</comment>
<feature type="signal peptide" evidence="1">
    <location>
        <begin position="1"/>
        <end position="31"/>
    </location>
</feature>
<dbReference type="PANTHER" id="PTHR30469:SF33">
    <property type="entry name" value="SLR1207 PROTEIN"/>
    <property type="match status" value="1"/>
</dbReference>
<feature type="domain" description="YknX-like beta-barrel" evidence="3">
    <location>
        <begin position="306"/>
        <end position="363"/>
    </location>
</feature>
<feature type="chain" id="PRO_5045903134" evidence="1">
    <location>
        <begin position="32"/>
        <end position="463"/>
    </location>
</feature>
<evidence type="ECO:0000259" key="3">
    <source>
        <dbReference type="Pfam" id="PF25990"/>
    </source>
</evidence>
<accession>A0ABP8BS54</accession>
<evidence type="ECO:0000313" key="5">
    <source>
        <dbReference type="Proteomes" id="UP001501710"/>
    </source>
</evidence>
<keyword evidence="1" id="KW-0732">Signal</keyword>
<protein>
    <submittedName>
        <fullName evidence="4">Uncharacterized protein</fullName>
    </submittedName>
</protein>
<dbReference type="Pfam" id="PF25989">
    <property type="entry name" value="YknX_C"/>
    <property type="match status" value="1"/>
</dbReference>
<dbReference type="InterPro" id="IPR058637">
    <property type="entry name" value="YknX-like_C"/>
</dbReference>
<dbReference type="PRINTS" id="PR01490">
    <property type="entry name" value="RTXTOXIND"/>
</dbReference>
<feature type="domain" description="YknX-like C-terminal permuted SH3-like" evidence="2">
    <location>
        <begin position="395"/>
        <end position="461"/>
    </location>
</feature>
<dbReference type="Gene3D" id="2.40.420.20">
    <property type="match status" value="1"/>
</dbReference>
<keyword evidence="5" id="KW-1185">Reference proteome</keyword>
<dbReference type="PANTHER" id="PTHR30469">
    <property type="entry name" value="MULTIDRUG RESISTANCE PROTEIN MDTA"/>
    <property type="match status" value="1"/>
</dbReference>
<dbReference type="Pfam" id="PF25990">
    <property type="entry name" value="Beta-barrel_YknX"/>
    <property type="match status" value="1"/>
</dbReference>
<evidence type="ECO:0000259" key="2">
    <source>
        <dbReference type="Pfam" id="PF25989"/>
    </source>
</evidence>
<dbReference type="Gene3D" id="2.40.30.170">
    <property type="match status" value="1"/>
</dbReference>
<dbReference type="Gene3D" id="2.40.50.100">
    <property type="match status" value="1"/>
</dbReference>
<dbReference type="Proteomes" id="UP001501710">
    <property type="component" value="Unassembled WGS sequence"/>
</dbReference>
<organism evidence="4 5">
    <name type="scientific">Actinomadura meridiana</name>
    <dbReference type="NCBI Taxonomy" id="559626"/>
    <lineage>
        <taxon>Bacteria</taxon>
        <taxon>Bacillati</taxon>
        <taxon>Actinomycetota</taxon>
        <taxon>Actinomycetes</taxon>
        <taxon>Streptosporangiales</taxon>
        <taxon>Thermomonosporaceae</taxon>
        <taxon>Actinomadura</taxon>
    </lineage>
</organism>
<dbReference type="EMBL" id="BAABAS010000001">
    <property type="protein sequence ID" value="GAA4223554.1"/>
    <property type="molecule type" value="Genomic_DNA"/>
</dbReference>
<evidence type="ECO:0000256" key="1">
    <source>
        <dbReference type="SAM" id="SignalP"/>
    </source>
</evidence>
<name>A0ABP8BS54_9ACTN</name>
<proteinExistence type="predicted"/>